<comment type="caution">
    <text evidence="3">The sequence shown here is derived from an EMBL/GenBank/DDBJ whole genome shotgun (WGS) entry which is preliminary data.</text>
</comment>
<dbReference type="Gene3D" id="3.40.50.360">
    <property type="match status" value="1"/>
</dbReference>
<reference evidence="3 4" key="1">
    <citation type="submission" date="2019-07" db="EMBL/GenBank/DDBJ databases">
        <title>Whole genome shotgun sequence of Cellulomonas soli NBRC 109434.</title>
        <authorList>
            <person name="Hosoyama A."/>
            <person name="Uohara A."/>
            <person name="Ohji S."/>
            <person name="Ichikawa N."/>
        </authorList>
    </citation>
    <scope>NUCLEOTIDE SEQUENCE [LARGE SCALE GENOMIC DNA]</scope>
    <source>
        <strain evidence="3 4">NBRC 109434</strain>
    </source>
</reference>
<keyword evidence="4" id="KW-1185">Reference proteome</keyword>
<dbReference type="InterPro" id="IPR008254">
    <property type="entry name" value="Flavodoxin/NO_synth"/>
</dbReference>
<dbReference type="SUPFAM" id="SSF52218">
    <property type="entry name" value="Flavoproteins"/>
    <property type="match status" value="1"/>
</dbReference>
<feature type="region of interest" description="Disordered" evidence="1">
    <location>
        <begin position="32"/>
        <end position="59"/>
    </location>
</feature>
<gene>
    <name evidence="3" type="ORF">CSO01_18640</name>
</gene>
<dbReference type="PANTHER" id="PTHR39201">
    <property type="entry name" value="EXPORTED PROTEIN-RELATED"/>
    <property type="match status" value="1"/>
</dbReference>
<sequence length="234" mass="24835">MSAGRVDRRTFLRASLQTGVGLVAAGCAAGRTAGTTAPSTTRPPAPTDPETTTMPSPATTPASAILLASFSRPGENYWYGDRRDLEVGNTEVLATMIADRLGCDVFRIEATDPYPHDYRETVDRNVREQDEDARPVIVGALPDVSGYSTVILASPIWNVRPPMIMSTFVEAIDLTGTTLLPVTTHAMSGLGRAVEVYSALAPGAIVGEGLAVRGEEVADAGDDVDAYLARTLRR</sequence>
<evidence type="ECO:0000256" key="1">
    <source>
        <dbReference type="SAM" id="MobiDB-lite"/>
    </source>
</evidence>
<protein>
    <recommendedName>
        <fullName evidence="2">Flavodoxin-like domain-containing protein</fullName>
    </recommendedName>
</protein>
<organism evidence="3 4">
    <name type="scientific">Cellulomonas soli</name>
    <dbReference type="NCBI Taxonomy" id="931535"/>
    <lineage>
        <taxon>Bacteria</taxon>
        <taxon>Bacillati</taxon>
        <taxon>Actinomycetota</taxon>
        <taxon>Actinomycetes</taxon>
        <taxon>Micrococcales</taxon>
        <taxon>Cellulomonadaceae</taxon>
        <taxon>Cellulomonas</taxon>
    </lineage>
</organism>
<dbReference type="EMBL" id="BKAL01000006">
    <property type="protein sequence ID" value="GEP69149.1"/>
    <property type="molecule type" value="Genomic_DNA"/>
</dbReference>
<feature type="domain" description="Flavodoxin-like" evidence="2">
    <location>
        <begin position="88"/>
        <end position="214"/>
    </location>
</feature>
<evidence type="ECO:0000313" key="3">
    <source>
        <dbReference type="EMBL" id="GEP69149.1"/>
    </source>
</evidence>
<accession>A0A512PD60</accession>
<dbReference type="PANTHER" id="PTHR39201:SF1">
    <property type="entry name" value="FLAVODOXIN-LIKE DOMAIN-CONTAINING PROTEIN"/>
    <property type="match status" value="1"/>
</dbReference>
<name>A0A512PD60_9CELL</name>
<dbReference type="GO" id="GO:0010181">
    <property type="term" value="F:FMN binding"/>
    <property type="evidence" value="ECO:0007669"/>
    <property type="project" value="InterPro"/>
</dbReference>
<dbReference type="InterPro" id="IPR029039">
    <property type="entry name" value="Flavoprotein-like_sf"/>
</dbReference>
<dbReference type="Pfam" id="PF12682">
    <property type="entry name" value="Flavodoxin_4"/>
    <property type="match status" value="1"/>
</dbReference>
<dbReference type="PROSITE" id="PS51318">
    <property type="entry name" value="TAT"/>
    <property type="match status" value="1"/>
</dbReference>
<dbReference type="InterPro" id="IPR006311">
    <property type="entry name" value="TAT_signal"/>
</dbReference>
<evidence type="ECO:0000313" key="4">
    <source>
        <dbReference type="Proteomes" id="UP000321798"/>
    </source>
</evidence>
<dbReference type="Proteomes" id="UP000321798">
    <property type="component" value="Unassembled WGS sequence"/>
</dbReference>
<evidence type="ECO:0000259" key="2">
    <source>
        <dbReference type="Pfam" id="PF12682"/>
    </source>
</evidence>
<proteinExistence type="predicted"/>
<dbReference type="AlphaFoldDB" id="A0A512PD60"/>
<dbReference type="PROSITE" id="PS51257">
    <property type="entry name" value="PROKAR_LIPOPROTEIN"/>
    <property type="match status" value="1"/>
</dbReference>